<sequence length="757" mass="89461">MDMWQEEFENSVRHQVMIMIDEKLKSKKNQVNNERYYKSHNRNSFFNDIFRKYGAVYSIIFRQGLAKTNIQYAELFSLLKNCLPESCTSVEFMGDKGYIDKINSLIECFFNDNYISNIIEIRSYDHKKFKEMLDERITAFSELYSSLFKNLVSVTFLYNSCILFLPSAIEIDDLTMKKICALSGYIHSIGRSIFVRNLNNVNEDFFYSKLRTYLKNIYGNLNNIQEKEEKIRFIPFAYEDFLDDELSKSHSELDALKFHMEKLYLGKKRITEVLEDIEKDEQFKKTIKVGTPYNGVDGDVKQEHCIWMCMDCTPEYNINQSTNIVDTPVKSKNKYLICYDQFICNKNEYYIFNENMPGWYDNVTIPHTLMAAMINLTGINRLNNSNRKINILDPFVGAGTSYFQAAKFQNINFTGFDKNSTAIDALRFNKNFFEMDTQKIDRFIRLLYKLLIILNNNQEFNVSSLFNMKSIEENELWSDIMDDKNQRSFSEELLSYCEKYYSFFNKYGKNLIIDNLELIVKNVEEHFSYIFNRSNTLKILKFLTLKAVRRHGIPISRNRYDSKKALYIETKLLIKSIYRYRIAIENRNNCDGEAFEKLGLGLMTNKYSLSTHISENYNYNPIFQVGDCRKCIDSYSNMKYDLIITDPPYGFNTDEDIIYMSNLYKDIIKRMIEKLNRNGQIIMCLPATSYTGRNIEYFTQANIVPMQVIDICKNLNNPRSLKNDAHLNLPPKNFFKPPYYWESGKSLRRHILHFTFD</sequence>
<dbReference type="OrthoDB" id="270332at2"/>
<dbReference type="PROSITE" id="PS00092">
    <property type="entry name" value="N6_MTASE"/>
    <property type="match status" value="1"/>
</dbReference>
<dbReference type="InterPro" id="IPR000241">
    <property type="entry name" value="RlmKL-like_Mtase"/>
</dbReference>
<dbReference type="InterPro" id="IPR029063">
    <property type="entry name" value="SAM-dependent_MTases_sf"/>
</dbReference>
<dbReference type="PRINTS" id="PR00507">
    <property type="entry name" value="N12N6MTFRASE"/>
</dbReference>
<dbReference type="SUPFAM" id="SSF53335">
    <property type="entry name" value="S-adenosyl-L-methionine-dependent methyltransferases"/>
    <property type="match status" value="1"/>
</dbReference>
<dbReference type="AlphaFoldDB" id="D9SP59"/>
<evidence type="ECO:0000313" key="2">
    <source>
        <dbReference type="EMBL" id="ADL52024.1"/>
    </source>
</evidence>
<feature type="domain" description="Ribosomal RNA large subunit methyltransferase K/L-like methyltransferase" evidence="1">
    <location>
        <begin position="636"/>
        <end position="688"/>
    </location>
</feature>
<dbReference type="RefSeq" id="WP_013291734.1">
    <property type="nucleotide sequence ID" value="NC_014393.1"/>
</dbReference>
<reference evidence="2 3" key="1">
    <citation type="submission" date="2010-08" db="EMBL/GenBank/DDBJ databases">
        <title>Complete sequence of Clostridium cellulovorans 743B.</title>
        <authorList>
            <consortium name="US DOE Joint Genome Institute"/>
            <person name="Lucas S."/>
            <person name="Copeland A."/>
            <person name="Lapidus A."/>
            <person name="Cheng J.-F."/>
            <person name="Bruce D."/>
            <person name="Goodwin L."/>
            <person name="Pitluck S."/>
            <person name="Chertkov O."/>
            <person name="Detter J.C."/>
            <person name="Han C."/>
            <person name="Tapia R."/>
            <person name="Land M."/>
            <person name="Hauser L."/>
            <person name="Chang Y.-J."/>
            <person name="Jeffries C."/>
            <person name="Kyrpides N."/>
            <person name="Ivanova N."/>
            <person name="Mikhailova N."/>
            <person name="Hemme C.L."/>
            <person name="Woyke T."/>
        </authorList>
    </citation>
    <scope>NUCLEOTIDE SEQUENCE [LARGE SCALE GENOMIC DNA]</scope>
    <source>
        <strain evidence="3">ATCC 35296 / DSM 3052 / OCM 3 / 743B</strain>
    </source>
</reference>
<keyword evidence="3" id="KW-1185">Reference proteome</keyword>
<evidence type="ECO:0000313" key="3">
    <source>
        <dbReference type="Proteomes" id="UP000002730"/>
    </source>
</evidence>
<evidence type="ECO:0000259" key="1">
    <source>
        <dbReference type="Pfam" id="PF01170"/>
    </source>
</evidence>
<dbReference type="EMBL" id="CP002160">
    <property type="protein sequence ID" value="ADL52024.1"/>
    <property type="molecule type" value="Genomic_DNA"/>
</dbReference>
<dbReference type="Gene3D" id="3.40.50.150">
    <property type="entry name" value="Vaccinia Virus protein VP39"/>
    <property type="match status" value="2"/>
</dbReference>
<proteinExistence type="predicted"/>
<organism evidence="2 3">
    <name type="scientific">Clostridium cellulovorans (strain ATCC 35296 / DSM 3052 / OCM 3 / 743B)</name>
    <dbReference type="NCBI Taxonomy" id="573061"/>
    <lineage>
        <taxon>Bacteria</taxon>
        <taxon>Bacillati</taxon>
        <taxon>Bacillota</taxon>
        <taxon>Clostridia</taxon>
        <taxon>Eubacteriales</taxon>
        <taxon>Clostridiaceae</taxon>
        <taxon>Clostridium</taxon>
    </lineage>
</organism>
<name>D9SP59_CLOC7</name>
<dbReference type="GO" id="GO:0008168">
    <property type="term" value="F:methyltransferase activity"/>
    <property type="evidence" value="ECO:0007669"/>
    <property type="project" value="InterPro"/>
</dbReference>
<gene>
    <name evidence="2" type="ordered locus">Clocel_2298</name>
</gene>
<dbReference type="Proteomes" id="UP000002730">
    <property type="component" value="Chromosome"/>
</dbReference>
<dbReference type="KEGG" id="ccb:Clocel_2298"/>
<dbReference type="GO" id="GO:0032259">
    <property type="term" value="P:methylation"/>
    <property type="evidence" value="ECO:0007669"/>
    <property type="project" value="InterPro"/>
</dbReference>
<dbReference type="GO" id="GO:0003676">
    <property type="term" value="F:nucleic acid binding"/>
    <property type="evidence" value="ECO:0007669"/>
    <property type="project" value="InterPro"/>
</dbReference>
<accession>D9SP59</accession>
<dbReference type="Pfam" id="PF01170">
    <property type="entry name" value="UPF0020"/>
    <property type="match status" value="1"/>
</dbReference>
<dbReference type="InterPro" id="IPR002052">
    <property type="entry name" value="DNA_methylase_N6_adenine_CS"/>
</dbReference>
<protein>
    <recommendedName>
        <fullName evidence="1">Ribosomal RNA large subunit methyltransferase K/L-like methyltransferase domain-containing protein</fullName>
    </recommendedName>
</protein>
<dbReference type="HOGENOM" id="CLU_367899_0_0_9"/>